<dbReference type="InterPro" id="IPR043993">
    <property type="entry name" value="T4SS_pilin"/>
</dbReference>
<reference evidence="2 3" key="1">
    <citation type="submission" date="2017-09" db="EMBL/GenBank/DDBJ databases">
        <title>Depth-based differentiation of microbial function through sediment-hosted aquifers and enrichment of novel symbionts in the deep terrestrial subsurface.</title>
        <authorList>
            <person name="Probst A.J."/>
            <person name="Ladd B."/>
            <person name="Jarett J.K."/>
            <person name="Geller-Mcgrath D.E."/>
            <person name="Sieber C.M."/>
            <person name="Emerson J.B."/>
            <person name="Anantharaman K."/>
            <person name="Thomas B.C."/>
            <person name="Malmstrom R."/>
            <person name="Stieglmeier M."/>
            <person name="Klingl A."/>
            <person name="Woyke T."/>
            <person name="Ryan C.M."/>
            <person name="Banfield J.F."/>
        </authorList>
    </citation>
    <scope>NUCLEOTIDE SEQUENCE [LARGE SCALE GENOMIC DNA]</scope>
    <source>
        <strain evidence="2">CG22_combo_CG10-13_8_21_14_all_37_9</strain>
    </source>
</reference>
<sequence length="93" mass="10271">MLFDPVIASAAVGKIQLVENFKSVILNPLISLLFGLALVYFLWGLAEVVFAGDEEEKRKIGRNHIMWGIVGMFIMVAVYGILNLVSATITQVF</sequence>
<protein>
    <submittedName>
        <fullName evidence="2">Uncharacterized protein</fullName>
    </submittedName>
</protein>
<feature type="transmembrane region" description="Helical" evidence="1">
    <location>
        <begin position="29"/>
        <end position="52"/>
    </location>
</feature>
<evidence type="ECO:0000256" key="1">
    <source>
        <dbReference type="SAM" id="Phobius"/>
    </source>
</evidence>
<keyword evidence="1" id="KW-0812">Transmembrane</keyword>
<gene>
    <name evidence="2" type="ORF">COX02_02180</name>
</gene>
<dbReference type="Pfam" id="PF18895">
    <property type="entry name" value="T4SS_pilin"/>
    <property type="match status" value="1"/>
</dbReference>
<accession>A0A2H0BM69</accession>
<dbReference type="EMBL" id="PCSX01000034">
    <property type="protein sequence ID" value="PIP58078.1"/>
    <property type="molecule type" value="Genomic_DNA"/>
</dbReference>
<evidence type="ECO:0000313" key="3">
    <source>
        <dbReference type="Proteomes" id="UP000229334"/>
    </source>
</evidence>
<comment type="caution">
    <text evidence="2">The sequence shown here is derived from an EMBL/GenBank/DDBJ whole genome shotgun (WGS) entry which is preliminary data.</text>
</comment>
<name>A0A2H0BM69_9BACT</name>
<organism evidence="2 3">
    <name type="scientific">Candidatus Vogelbacteria bacterium CG22_combo_CG10-13_8_21_14_all_37_9</name>
    <dbReference type="NCBI Taxonomy" id="1975046"/>
    <lineage>
        <taxon>Bacteria</taxon>
        <taxon>Candidatus Vogeliibacteriota</taxon>
    </lineage>
</organism>
<dbReference type="Proteomes" id="UP000229334">
    <property type="component" value="Unassembled WGS sequence"/>
</dbReference>
<keyword evidence="1" id="KW-1133">Transmembrane helix</keyword>
<dbReference type="AlphaFoldDB" id="A0A2H0BM69"/>
<proteinExistence type="predicted"/>
<keyword evidence="1" id="KW-0472">Membrane</keyword>
<feature type="transmembrane region" description="Helical" evidence="1">
    <location>
        <begin position="64"/>
        <end position="85"/>
    </location>
</feature>
<evidence type="ECO:0000313" key="2">
    <source>
        <dbReference type="EMBL" id="PIP58078.1"/>
    </source>
</evidence>